<accession>A0A7X8TTB5</accession>
<dbReference type="GO" id="GO:0030145">
    <property type="term" value="F:manganese ion binding"/>
    <property type="evidence" value="ECO:0007669"/>
    <property type="project" value="UniProtKB-UniRule"/>
</dbReference>
<keyword evidence="7 8" id="KW-0460">Magnesium</keyword>
<dbReference type="Proteomes" id="UP000535589">
    <property type="component" value="Unassembled WGS sequence"/>
</dbReference>
<keyword evidence="2 8" id="KW-0808">Transferase</keyword>
<proteinExistence type="inferred from homology"/>
<feature type="binding site" evidence="8">
    <location>
        <position position="280"/>
    </location>
    <ligand>
        <name>Mg(2+)</name>
        <dbReference type="ChEBI" id="CHEBI:18420"/>
    </ligand>
</feature>
<feature type="binding site" evidence="8">
    <location>
        <position position="107"/>
    </location>
    <ligand>
        <name>ATP</name>
        <dbReference type="ChEBI" id="CHEBI:30616"/>
    </ligand>
</feature>
<feature type="binding site" evidence="8">
    <location>
        <position position="194"/>
    </location>
    <ligand>
        <name>ATP</name>
        <dbReference type="ChEBI" id="CHEBI:30616"/>
    </ligand>
</feature>
<comment type="catalytic activity">
    <reaction evidence="8">
        <text>L-seryl-[protein] + ATP = 3-O-(5'-adenylyl)-L-seryl-[protein] + diphosphate</text>
        <dbReference type="Rhea" id="RHEA:58120"/>
        <dbReference type="Rhea" id="RHEA-COMP:9863"/>
        <dbReference type="Rhea" id="RHEA-COMP:15073"/>
        <dbReference type="ChEBI" id="CHEBI:29999"/>
        <dbReference type="ChEBI" id="CHEBI:30616"/>
        <dbReference type="ChEBI" id="CHEBI:33019"/>
        <dbReference type="ChEBI" id="CHEBI:142516"/>
        <dbReference type="EC" id="2.7.7.108"/>
    </reaction>
</comment>
<reference evidence="9 10" key="1">
    <citation type="submission" date="2020-04" db="EMBL/GenBank/DDBJ databases">
        <title>Vibrio sp. SM6, a novel species isolated from seawater.</title>
        <authorList>
            <person name="Wang X."/>
        </authorList>
    </citation>
    <scope>NUCLEOTIDE SEQUENCE [LARGE SCALE GENOMIC DNA]</scope>
    <source>
        <strain evidence="9 10">SM6</strain>
    </source>
</reference>
<comment type="caution">
    <text evidence="9">The sequence shown here is derived from an EMBL/GenBank/DDBJ whole genome shotgun (WGS) entry which is preliminary data.</text>
</comment>
<comment type="catalytic activity">
    <reaction evidence="8">
        <text>L-tyrosyl-[protein] + ATP = O-(5'-adenylyl)-L-tyrosyl-[protein] + diphosphate</text>
        <dbReference type="Rhea" id="RHEA:54288"/>
        <dbReference type="Rhea" id="RHEA-COMP:10136"/>
        <dbReference type="Rhea" id="RHEA-COMP:13846"/>
        <dbReference type="ChEBI" id="CHEBI:30616"/>
        <dbReference type="ChEBI" id="CHEBI:33019"/>
        <dbReference type="ChEBI" id="CHEBI:46858"/>
        <dbReference type="ChEBI" id="CHEBI:83624"/>
        <dbReference type="EC" id="2.7.7.108"/>
    </reaction>
</comment>
<keyword evidence="10" id="KW-1185">Reference proteome</keyword>
<dbReference type="Pfam" id="PF02696">
    <property type="entry name" value="SelO"/>
    <property type="match status" value="1"/>
</dbReference>
<organism evidence="9 10">
    <name type="scientific">Vibrio agarilyticus</name>
    <dbReference type="NCBI Taxonomy" id="2726741"/>
    <lineage>
        <taxon>Bacteria</taxon>
        <taxon>Pseudomonadati</taxon>
        <taxon>Pseudomonadota</taxon>
        <taxon>Gammaproteobacteria</taxon>
        <taxon>Vibrionales</taxon>
        <taxon>Vibrionaceae</taxon>
        <taxon>Vibrio</taxon>
    </lineage>
</organism>
<keyword evidence="4 8" id="KW-0479">Metal-binding</keyword>
<comment type="function">
    <text evidence="8">Nucleotidyltransferase involved in the post-translational modification of proteins. It can catalyze the addition of adenosine monophosphate (AMP) or uridine monophosphate (UMP) to a protein, resulting in modifications known as AMPylation and UMPylation.</text>
</comment>
<dbReference type="AlphaFoldDB" id="A0A7X8TTB5"/>
<feature type="binding site" evidence="8">
    <location>
        <position position="127"/>
    </location>
    <ligand>
        <name>ATP</name>
        <dbReference type="ChEBI" id="CHEBI:30616"/>
    </ligand>
</feature>
<dbReference type="PANTHER" id="PTHR32057">
    <property type="entry name" value="PROTEIN ADENYLYLTRANSFERASE SELO, MITOCHONDRIAL"/>
    <property type="match status" value="1"/>
</dbReference>
<evidence type="ECO:0000256" key="1">
    <source>
        <dbReference type="ARBA" id="ARBA00009747"/>
    </source>
</evidence>
<feature type="binding site" evidence="8">
    <location>
        <position position="280"/>
    </location>
    <ligand>
        <name>ATP</name>
        <dbReference type="ChEBI" id="CHEBI:30616"/>
    </ligand>
</feature>
<comment type="catalytic activity">
    <reaction evidence="8">
        <text>L-threonyl-[protein] + ATP = 3-O-(5'-adenylyl)-L-threonyl-[protein] + diphosphate</text>
        <dbReference type="Rhea" id="RHEA:54292"/>
        <dbReference type="Rhea" id="RHEA-COMP:11060"/>
        <dbReference type="Rhea" id="RHEA-COMP:13847"/>
        <dbReference type="ChEBI" id="CHEBI:30013"/>
        <dbReference type="ChEBI" id="CHEBI:30616"/>
        <dbReference type="ChEBI" id="CHEBI:33019"/>
        <dbReference type="ChEBI" id="CHEBI:138113"/>
        <dbReference type="EC" id="2.7.7.108"/>
    </reaction>
</comment>
<evidence type="ECO:0000256" key="8">
    <source>
        <dbReference type="HAMAP-Rule" id="MF_00692"/>
    </source>
</evidence>
<comment type="catalytic activity">
    <reaction evidence="8">
        <text>L-seryl-[protein] + UTP = O-(5'-uridylyl)-L-seryl-[protein] + diphosphate</text>
        <dbReference type="Rhea" id="RHEA:64604"/>
        <dbReference type="Rhea" id="RHEA-COMP:9863"/>
        <dbReference type="Rhea" id="RHEA-COMP:16635"/>
        <dbReference type="ChEBI" id="CHEBI:29999"/>
        <dbReference type="ChEBI" id="CHEBI:33019"/>
        <dbReference type="ChEBI" id="CHEBI:46398"/>
        <dbReference type="ChEBI" id="CHEBI:156051"/>
    </reaction>
</comment>
<evidence type="ECO:0000256" key="6">
    <source>
        <dbReference type="ARBA" id="ARBA00022840"/>
    </source>
</evidence>
<feature type="active site" description="Proton acceptor" evidence="8">
    <location>
        <position position="270"/>
    </location>
</feature>
<sequence>MSQSESHSNRSTHGKTIDIGIDFDHSYATQLFGFYQNQRPDEAPDPQLIAFNHRLAGELNIQLNNADEEALAHCFSGNALPKGANPIALAYAGHQFGHYTPQLGDGRALLIGEAFNRDGARYDIQLKGSGRTAFSRSGDGKAALGPVLREYLVSEAMHALGVPTTRALAAVTTGERIIRRQALDQFSIGAILTRTAASHIRVGTFQFFAHQGELNHLRQLADYVIARHYPNARDAKRPYLTLLSLIAERQAALVAAWQCIGFIHGVMNTDNTAVSGETIDYGPCAFIDRYDPDTVFSSIDSEGRYAYKNQPYIAQWNLARLAETLLPLIDQDEAQAIDLATDVVHQFMPSYQTQWVKQMRIKLGLTDAHNDDAKLAHDLLQLFEAHQIDFTQGFRALARTLNNDLSALTPLFTADSSSTPNQLWLNDCSAWHARWLQRLAQNPMSINDRSTLMDNHNPIYIPRNHLVEQAIFAAETSNDFAPFKQLLALVTQPFIEKQDCEDFAKPAPASFSPYQTFCGT</sequence>
<dbReference type="NCBIfam" id="NF000658">
    <property type="entry name" value="PRK00029.1"/>
    <property type="match status" value="1"/>
</dbReference>
<feature type="binding site" evidence="8">
    <location>
        <position position="140"/>
    </location>
    <ligand>
        <name>ATP</name>
        <dbReference type="ChEBI" id="CHEBI:30616"/>
    </ligand>
</feature>
<feature type="binding site" evidence="8">
    <location>
        <position position="139"/>
    </location>
    <ligand>
        <name>ATP</name>
        <dbReference type="ChEBI" id="CHEBI:30616"/>
    </ligand>
</feature>
<dbReference type="GO" id="GO:0005524">
    <property type="term" value="F:ATP binding"/>
    <property type="evidence" value="ECO:0007669"/>
    <property type="project" value="UniProtKB-UniRule"/>
</dbReference>
<comment type="similarity">
    <text evidence="1 8">Belongs to the SELO family.</text>
</comment>
<protein>
    <recommendedName>
        <fullName evidence="8">Protein nucleotidyltransferase YdiU</fullName>
        <ecNumber evidence="8">2.7.7.-</ecNumber>
    </recommendedName>
    <alternativeName>
        <fullName evidence="8">Protein adenylyltransferase YdiU</fullName>
        <ecNumber evidence="8">2.7.7.108</ecNumber>
    </alternativeName>
    <alternativeName>
        <fullName evidence="8">Protein uridylyltransferase YdiU</fullName>
        <ecNumber evidence="8">2.7.7.-</ecNumber>
    </alternativeName>
</protein>
<dbReference type="PANTHER" id="PTHR32057:SF14">
    <property type="entry name" value="PROTEIN ADENYLYLTRANSFERASE SELO, MITOCHONDRIAL"/>
    <property type="match status" value="1"/>
</dbReference>
<dbReference type="GO" id="GO:0000287">
    <property type="term" value="F:magnesium ion binding"/>
    <property type="evidence" value="ECO:0007669"/>
    <property type="project" value="UniProtKB-UniRule"/>
</dbReference>
<evidence type="ECO:0000256" key="7">
    <source>
        <dbReference type="ARBA" id="ARBA00022842"/>
    </source>
</evidence>
<evidence type="ECO:0000256" key="5">
    <source>
        <dbReference type="ARBA" id="ARBA00022741"/>
    </source>
</evidence>
<keyword evidence="8" id="KW-0464">Manganese</keyword>
<evidence type="ECO:0000256" key="2">
    <source>
        <dbReference type="ARBA" id="ARBA00022679"/>
    </source>
</evidence>
<keyword evidence="6 8" id="KW-0067">ATP-binding</keyword>
<feature type="binding site" evidence="8">
    <location>
        <position position="104"/>
    </location>
    <ligand>
        <name>ATP</name>
        <dbReference type="ChEBI" id="CHEBI:30616"/>
    </ligand>
</feature>
<dbReference type="EC" id="2.7.7.-" evidence="8"/>
<evidence type="ECO:0000313" key="10">
    <source>
        <dbReference type="Proteomes" id="UP000535589"/>
    </source>
</evidence>
<comment type="cofactor">
    <cofactor evidence="8">
        <name>Mg(2+)</name>
        <dbReference type="ChEBI" id="CHEBI:18420"/>
    </cofactor>
    <cofactor evidence="8">
        <name>Mn(2+)</name>
        <dbReference type="ChEBI" id="CHEBI:29035"/>
    </cofactor>
</comment>
<evidence type="ECO:0000313" key="9">
    <source>
        <dbReference type="EMBL" id="NLS14510.1"/>
    </source>
</evidence>
<feature type="binding site" evidence="8">
    <location>
        <position position="271"/>
    </location>
    <ligand>
        <name>Mg(2+)</name>
        <dbReference type="ChEBI" id="CHEBI:18420"/>
    </ligand>
</feature>
<keyword evidence="5 8" id="KW-0547">Nucleotide-binding</keyword>
<dbReference type="EMBL" id="JABAIK010000022">
    <property type="protein sequence ID" value="NLS14510.1"/>
    <property type="molecule type" value="Genomic_DNA"/>
</dbReference>
<dbReference type="InterPro" id="IPR003846">
    <property type="entry name" value="SelO"/>
</dbReference>
<gene>
    <name evidence="8" type="primary">ydiU</name>
    <name evidence="8" type="synonym">selO</name>
    <name evidence="9" type="ORF">HGP28_16730</name>
</gene>
<dbReference type="GO" id="GO:0070733">
    <property type="term" value="F:AMPylase activity"/>
    <property type="evidence" value="ECO:0007669"/>
    <property type="project" value="UniProtKB-EC"/>
</dbReference>
<evidence type="ECO:0000256" key="3">
    <source>
        <dbReference type="ARBA" id="ARBA00022695"/>
    </source>
</evidence>
<comment type="catalytic activity">
    <reaction evidence="8">
        <text>L-tyrosyl-[protein] + UTP = O-(5'-uridylyl)-L-tyrosyl-[protein] + diphosphate</text>
        <dbReference type="Rhea" id="RHEA:83887"/>
        <dbReference type="Rhea" id="RHEA-COMP:10136"/>
        <dbReference type="Rhea" id="RHEA-COMP:20238"/>
        <dbReference type="ChEBI" id="CHEBI:33019"/>
        <dbReference type="ChEBI" id="CHEBI:46398"/>
        <dbReference type="ChEBI" id="CHEBI:46858"/>
        <dbReference type="ChEBI" id="CHEBI:90602"/>
    </reaction>
</comment>
<feature type="binding site" evidence="8">
    <location>
        <position position="201"/>
    </location>
    <ligand>
        <name>ATP</name>
        <dbReference type="ChEBI" id="CHEBI:30616"/>
    </ligand>
</feature>
<feature type="binding site" evidence="8">
    <location>
        <position position="106"/>
    </location>
    <ligand>
        <name>ATP</name>
        <dbReference type="ChEBI" id="CHEBI:30616"/>
    </ligand>
</feature>
<evidence type="ECO:0000256" key="4">
    <source>
        <dbReference type="ARBA" id="ARBA00022723"/>
    </source>
</evidence>
<comment type="catalytic activity">
    <reaction evidence="8">
        <text>L-histidyl-[protein] + UTP = N(tele)-(5'-uridylyl)-L-histidyl-[protein] + diphosphate</text>
        <dbReference type="Rhea" id="RHEA:83891"/>
        <dbReference type="Rhea" id="RHEA-COMP:9745"/>
        <dbReference type="Rhea" id="RHEA-COMP:20239"/>
        <dbReference type="ChEBI" id="CHEBI:29979"/>
        <dbReference type="ChEBI" id="CHEBI:33019"/>
        <dbReference type="ChEBI" id="CHEBI:46398"/>
        <dbReference type="ChEBI" id="CHEBI:233474"/>
    </reaction>
</comment>
<dbReference type="EC" id="2.7.7.108" evidence="8"/>
<name>A0A7X8TTB5_9VIBR</name>
<dbReference type="RefSeq" id="WP_168837603.1">
    <property type="nucleotide sequence ID" value="NZ_JABAIK010000022.1"/>
</dbReference>
<dbReference type="HAMAP" id="MF_00692">
    <property type="entry name" value="SelO"/>
    <property type="match status" value="1"/>
</dbReference>
<keyword evidence="3 8" id="KW-0548">Nucleotidyltransferase</keyword>